<dbReference type="Pfam" id="PF02353">
    <property type="entry name" value="CMAS"/>
    <property type="match status" value="1"/>
</dbReference>
<evidence type="ECO:0000256" key="3">
    <source>
        <dbReference type="ARBA" id="ARBA00022679"/>
    </source>
</evidence>
<dbReference type="InterPro" id="IPR050723">
    <property type="entry name" value="CFA/CMAS"/>
</dbReference>
<proteinExistence type="inferred from homology"/>
<keyword evidence="4" id="KW-0949">S-adenosyl-L-methionine</keyword>
<protein>
    <recommendedName>
        <fullName evidence="8">Cyclopropane-fatty-acyl-phospholipid synthase</fullName>
    </recommendedName>
</protein>
<dbReference type="InterPro" id="IPR029063">
    <property type="entry name" value="SAM-dependent_MTases_sf"/>
</dbReference>
<dbReference type="Proteomes" id="UP000654075">
    <property type="component" value="Unassembled WGS sequence"/>
</dbReference>
<evidence type="ECO:0000256" key="5">
    <source>
        <dbReference type="ARBA" id="ARBA00023098"/>
    </source>
</evidence>
<dbReference type="GO" id="GO:0008168">
    <property type="term" value="F:methyltransferase activity"/>
    <property type="evidence" value="ECO:0007669"/>
    <property type="project" value="UniProtKB-KW"/>
</dbReference>
<dbReference type="PANTHER" id="PTHR43667:SF1">
    <property type="entry name" value="CYCLOPROPANE-FATTY-ACYL-PHOSPHOLIPID SYNTHASE"/>
    <property type="match status" value="1"/>
</dbReference>
<gene>
    <name evidence="6" type="ORF">PGLA1383_LOCUS2295</name>
</gene>
<accession>A0A813DBQ6</accession>
<evidence type="ECO:0000256" key="1">
    <source>
        <dbReference type="ARBA" id="ARBA00010815"/>
    </source>
</evidence>
<evidence type="ECO:0008006" key="8">
    <source>
        <dbReference type="Google" id="ProtNLM"/>
    </source>
</evidence>
<keyword evidence="5" id="KW-0443">Lipid metabolism</keyword>
<sequence length="269" mass="31347">MLGPTMQYSCAYYHTPDLTLDQAQLAKMHMVASKLDLKPGMRVLELGCGFGALASLMAKEYGVHVTGVTLSEDQHAYAQKHFGHPSVDIRLQDYRSMEGQKFDRIYSVGIFEHIGRNCYETYFNKCHDLLEDDGVMLIHTIGFARRGEWNHGGFMNKYVFPGAELPTMSHFTQEFTDKWHCEDWHSFGRSYAETLRVWKDKLDGWKGLEEFDDRFRRMWEYYLMCSAASFDARRTKLWQIVYTKMSTTRDADAHHIRKAAQAVLTRHQD</sequence>
<dbReference type="SUPFAM" id="SSF53335">
    <property type="entry name" value="S-adenosyl-L-methionine-dependent methyltransferases"/>
    <property type="match status" value="1"/>
</dbReference>
<dbReference type="CDD" id="cd02440">
    <property type="entry name" value="AdoMet_MTases"/>
    <property type="match status" value="1"/>
</dbReference>
<dbReference type="PIRSF" id="PIRSF003085">
    <property type="entry name" value="CMAS"/>
    <property type="match status" value="1"/>
</dbReference>
<reference evidence="6" key="1">
    <citation type="submission" date="2021-02" db="EMBL/GenBank/DDBJ databases">
        <authorList>
            <person name="Dougan E. K."/>
            <person name="Rhodes N."/>
            <person name="Thang M."/>
            <person name="Chan C."/>
        </authorList>
    </citation>
    <scope>NUCLEOTIDE SEQUENCE</scope>
</reference>
<keyword evidence="3" id="KW-0808">Transferase</keyword>
<dbReference type="AlphaFoldDB" id="A0A813DBQ6"/>
<dbReference type="EMBL" id="CAJNNV010000688">
    <property type="protein sequence ID" value="CAE8583317.1"/>
    <property type="molecule type" value="Genomic_DNA"/>
</dbReference>
<dbReference type="OrthoDB" id="412182at2759"/>
<keyword evidence="2" id="KW-0489">Methyltransferase</keyword>
<organism evidence="6 7">
    <name type="scientific">Polarella glacialis</name>
    <name type="common">Dinoflagellate</name>
    <dbReference type="NCBI Taxonomy" id="89957"/>
    <lineage>
        <taxon>Eukaryota</taxon>
        <taxon>Sar</taxon>
        <taxon>Alveolata</taxon>
        <taxon>Dinophyceae</taxon>
        <taxon>Suessiales</taxon>
        <taxon>Suessiaceae</taxon>
        <taxon>Polarella</taxon>
    </lineage>
</organism>
<keyword evidence="7" id="KW-1185">Reference proteome</keyword>
<dbReference type="PANTHER" id="PTHR43667">
    <property type="entry name" value="CYCLOPROPANE-FATTY-ACYL-PHOSPHOLIPID SYNTHASE"/>
    <property type="match status" value="1"/>
</dbReference>
<evidence type="ECO:0000313" key="6">
    <source>
        <dbReference type="EMBL" id="CAE8583317.1"/>
    </source>
</evidence>
<dbReference type="InterPro" id="IPR003333">
    <property type="entry name" value="CMAS"/>
</dbReference>
<comment type="caution">
    <text evidence="6">The sequence shown here is derived from an EMBL/GenBank/DDBJ whole genome shotgun (WGS) entry which is preliminary data.</text>
</comment>
<evidence type="ECO:0000256" key="2">
    <source>
        <dbReference type="ARBA" id="ARBA00022603"/>
    </source>
</evidence>
<evidence type="ECO:0000256" key="4">
    <source>
        <dbReference type="ARBA" id="ARBA00022691"/>
    </source>
</evidence>
<comment type="similarity">
    <text evidence="1">Belongs to the CFA/CMAS family.</text>
</comment>
<dbReference type="OMA" id="FMRFIGQ"/>
<dbReference type="Gene3D" id="3.40.50.150">
    <property type="entry name" value="Vaccinia Virus protein VP39"/>
    <property type="match status" value="1"/>
</dbReference>
<name>A0A813DBQ6_POLGL</name>
<evidence type="ECO:0000313" key="7">
    <source>
        <dbReference type="Proteomes" id="UP000654075"/>
    </source>
</evidence>
<dbReference type="GO" id="GO:0032259">
    <property type="term" value="P:methylation"/>
    <property type="evidence" value="ECO:0007669"/>
    <property type="project" value="UniProtKB-KW"/>
</dbReference>
<dbReference type="GO" id="GO:0008610">
    <property type="term" value="P:lipid biosynthetic process"/>
    <property type="evidence" value="ECO:0007669"/>
    <property type="project" value="InterPro"/>
</dbReference>